<organism evidence="1 2">
    <name type="scientific">Kickxella alabastrina</name>
    <dbReference type="NCBI Taxonomy" id="61397"/>
    <lineage>
        <taxon>Eukaryota</taxon>
        <taxon>Fungi</taxon>
        <taxon>Fungi incertae sedis</taxon>
        <taxon>Zoopagomycota</taxon>
        <taxon>Kickxellomycotina</taxon>
        <taxon>Kickxellomycetes</taxon>
        <taxon>Kickxellales</taxon>
        <taxon>Kickxellaceae</taxon>
        <taxon>Kickxella</taxon>
    </lineage>
</organism>
<gene>
    <name evidence="1" type="ORF">LPJ66_007165</name>
</gene>
<dbReference type="EMBL" id="JANBPG010001236">
    <property type="protein sequence ID" value="KAJ1891007.1"/>
    <property type="molecule type" value="Genomic_DNA"/>
</dbReference>
<protein>
    <submittedName>
        <fullName evidence="1">Uncharacterized protein</fullName>
    </submittedName>
</protein>
<accession>A0ACC1IDL6</accession>
<evidence type="ECO:0000313" key="2">
    <source>
        <dbReference type="Proteomes" id="UP001150581"/>
    </source>
</evidence>
<evidence type="ECO:0000313" key="1">
    <source>
        <dbReference type="EMBL" id="KAJ1891007.1"/>
    </source>
</evidence>
<name>A0ACC1IDL6_9FUNG</name>
<reference evidence="1" key="1">
    <citation type="submission" date="2022-07" db="EMBL/GenBank/DDBJ databases">
        <title>Phylogenomic reconstructions and comparative analyses of Kickxellomycotina fungi.</title>
        <authorList>
            <person name="Reynolds N.K."/>
            <person name="Stajich J.E."/>
            <person name="Barry K."/>
            <person name="Grigoriev I.V."/>
            <person name="Crous P."/>
            <person name="Smith M.E."/>
        </authorList>
    </citation>
    <scope>NUCLEOTIDE SEQUENCE</scope>
    <source>
        <strain evidence="1">Benny 63K</strain>
    </source>
</reference>
<dbReference type="Proteomes" id="UP001150581">
    <property type="component" value="Unassembled WGS sequence"/>
</dbReference>
<proteinExistence type="predicted"/>
<comment type="caution">
    <text evidence="1">The sequence shown here is derived from an EMBL/GenBank/DDBJ whole genome shotgun (WGS) entry which is preliminary data.</text>
</comment>
<keyword evidence="2" id="KW-1185">Reference proteome</keyword>
<sequence>MARDTVGDINRIEDSNKQTQTSLLQGPPQQQQVAAPQRAAMRPDTAGLFRSLGSMNGNDGHQRQPLPMAGFGPRMPIGPRSPSTHIGTNAQTKTEWESARMQELSQEIRKLLGPSTADGIAPLAEPDGAEAICKQQPGETLGLNSASTETTSFVDLPLSESESRRQSTSKMPAMPASDSVLDGLDLSQPLNLYKVPDGIMQVFIMSIHPSNPINRPYVVVRLGDQVFQTSIGKLQTGNWNEGFELIVSYHMQLFGTVHMDVYSSNMLLPDTLVGRAEIKISLLDGFPEIFTSYYEIWDKKLAASTVPEQRQRHIVSKNLGALQVRVNYRYQKLEDPESKVAKVRGAHISGTVPNQLVNKVAADEDPSNSIDMPLEELVAKFADEYNLYMEMVHTTAIRPYFQNMQPSDGAKSTVGFAKVDDDSAPKSAVKAGRESGAPGATAFGAGLKSSSGSGTASSSSTGWFADLFTSAPSTQNAVDNAEATAVAAAEAASASRPSKMERMNSVSTPTASEKTLMQSLASMFVSPSTFMAIKSLDRLVGNFNQGVELSNTEILGGLLTLYKFYNEAEIPGVTRPHRGQQVESAQELEIPGHYARFALASYGWRALYFFNRGITLMDGAKGDSDVTSVLQYLNLAQEDLLGYEFRSSQLFCPSYFVAHDRKYKSVVLVVRGTMSAEDTVVDLSCEYTKWNGGLVHSGMQASAHWLFVKVMPLILAYAKSHDIKSIRIVGHSLGASTAAILTIMVQSARDRLAGLGIDISEYDMKTYCYGPAPCISDNLAEQFEDYIETFVHNDDFVPRLCYGSVSDFKRMAISAADESDNLSQRLYAPFEDSAAQKQRWEERFSRLLKIRENILATQENLHLALPGVIHHMIAYRGTGSKSKKEARNPELEVAIGRRELFGDEASSELKTDKVAEQNLKNARRPKQQKKNAPPPPPTPATKVRADSVDPEDLADAINTSIIGDGANKPLAPQAHPAVSNVDKTLPKTPPPTPATASASAANAGGNKFYPVWVQKMPSKSFREIALRPTMITDHMPSAYESAFARAIETQIHEKRIRDNSRRMASGSESSSSSSRSLASSVGDVNSGGGSSNGPL</sequence>